<dbReference type="GO" id="GO:0005886">
    <property type="term" value="C:plasma membrane"/>
    <property type="evidence" value="ECO:0007669"/>
    <property type="project" value="UniProtKB-SubCell"/>
</dbReference>
<evidence type="ECO:0000313" key="9">
    <source>
        <dbReference type="Proteomes" id="UP000744980"/>
    </source>
</evidence>
<feature type="transmembrane region" description="Helical" evidence="6">
    <location>
        <begin position="78"/>
        <end position="98"/>
    </location>
</feature>
<sequence>MPTPLPLVPLVMLNLLGVAGIIVWHLQGRGRPNARLIVQIIFFAAMTAALFTAQVAPFRFERIHEEVFARFLVDCGKVLWWTHLAWAVIGFTRIYIVLDKRPREARLIQDLLVAVVYLGTTLSMMAFVFGVPIGTLLATSGVVAIILGLALQNTLSDVFSGIALTIGRPYVLGDWILLADGTEGRVVASNWRATCILTSANNLIVLPNSVLAKLGLTNFSRPTETHQIKLPMRIAPTLPPGVSMEVLSLALDSCKLISKEVPPTVALKKMDAMGIDVELLFYVSAPGERVAACNEVIDVVFRHCAENGVSLAMPAGSYVFGTQSPIGSHLTPTMLSTRELLRAVPAFAALPLDERNALGSQATTRQFPAGATIVAENETFSSLMIIQSGVVCRRQNGKDIERLYPGEIFGARHLLSDTPESGSFEALTEISVFVIAKEALDKVVGSHPELAEDLASRLSRTISDGQSDTPPSQTEKTPVLWAMPNG</sequence>
<organism evidence="8 9">
    <name type="scientific">Ensifer canadensis</name>
    <dbReference type="NCBI Taxonomy" id="555315"/>
    <lineage>
        <taxon>Bacteria</taxon>
        <taxon>Pseudomonadati</taxon>
        <taxon>Pseudomonadota</taxon>
        <taxon>Alphaproteobacteria</taxon>
        <taxon>Hyphomicrobiales</taxon>
        <taxon>Rhizobiaceae</taxon>
        <taxon>Sinorhizobium/Ensifer group</taxon>
        <taxon>Ensifer</taxon>
    </lineage>
</organism>
<accession>A0AAW4FMK8</accession>
<dbReference type="PIRSF" id="PIRSF026673">
    <property type="entry name" value="UCP026673_ion_chan"/>
    <property type="match status" value="1"/>
</dbReference>
<dbReference type="PANTHER" id="PTHR30221:SF1">
    <property type="entry name" value="SMALL-CONDUCTANCE MECHANOSENSITIVE CHANNEL"/>
    <property type="match status" value="1"/>
</dbReference>
<dbReference type="InterPro" id="IPR010920">
    <property type="entry name" value="LSM_dom_sf"/>
</dbReference>
<evidence type="ECO:0000256" key="1">
    <source>
        <dbReference type="ARBA" id="ARBA00004651"/>
    </source>
</evidence>
<dbReference type="SUPFAM" id="SSF82689">
    <property type="entry name" value="Mechanosensitive channel protein MscS (YggB), C-terminal domain"/>
    <property type="match status" value="1"/>
</dbReference>
<dbReference type="InterPro" id="IPR045275">
    <property type="entry name" value="MscS_archaea/bacteria_type"/>
</dbReference>
<dbReference type="Proteomes" id="UP000744980">
    <property type="component" value="Unassembled WGS sequence"/>
</dbReference>
<keyword evidence="4 6" id="KW-1133">Transmembrane helix</keyword>
<evidence type="ECO:0000256" key="6">
    <source>
        <dbReference type="RuleBase" id="RU369025"/>
    </source>
</evidence>
<name>A0AAW4FMK8_9HYPH</name>
<evidence type="ECO:0000256" key="3">
    <source>
        <dbReference type="ARBA" id="ARBA00022692"/>
    </source>
</evidence>
<feature type="transmembrane region" description="Helical" evidence="6">
    <location>
        <begin position="36"/>
        <end position="58"/>
    </location>
</feature>
<keyword evidence="6" id="KW-0407">Ion channel</keyword>
<dbReference type="Gene3D" id="2.30.30.60">
    <property type="match status" value="1"/>
</dbReference>
<comment type="function">
    <text evidence="6">Mechanosensitive channel that participates in the regulation of osmotic pressure changes within the cell, opening in response to stretch forces in the membrane lipid bilayer, without the need for other proteins. Contributes to normal resistance to hypoosmotic shock. Forms an ion channel of 1.0 nanosiemens conductance with a slight preference for anions.</text>
</comment>
<feature type="transmembrane region" description="Helical" evidence="6">
    <location>
        <begin position="6"/>
        <end position="24"/>
    </location>
</feature>
<dbReference type="InterPro" id="IPR018490">
    <property type="entry name" value="cNMP-bd_dom_sf"/>
</dbReference>
<reference evidence="8 9" key="1">
    <citation type="submission" date="2020-01" db="EMBL/GenBank/DDBJ databases">
        <title>Draft genome assembly of Ensifer adhaerens T173.</title>
        <authorList>
            <person name="Craig J.E."/>
            <person name="Stinchcombe J.R."/>
        </authorList>
    </citation>
    <scope>NUCLEOTIDE SEQUENCE [LARGE SCALE GENOMIC DNA]</scope>
    <source>
        <strain evidence="8 9">T173</strain>
    </source>
</reference>
<dbReference type="InterPro" id="IPR011066">
    <property type="entry name" value="MscS_channel_C_sf"/>
</dbReference>
<keyword evidence="9" id="KW-1185">Reference proteome</keyword>
<protein>
    <recommendedName>
        <fullName evidence="6">Small-conductance mechanosensitive channel</fullName>
    </recommendedName>
</protein>
<keyword evidence="2" id="KW-1003">Cell membrane</keyword>
<dbReference type="SUPFAM" id="SSF51206">
    <property type="entry name" value="cAMP-binding domain-like"/>
    <property type="match status" value="1"/>
</dbReference>
<dbReference type="Gene3D" id="2.60.120.10">
    <property type="entry name" value="Jelly Rolls"/>
    <property type="match status" value="1"/>
</dbReference>
<dbReference type="InterPro" id="IPR006685">
    <property type="entry name" value="MscS_channel_2nd"/>
</dbReference>
<dbReference type="PANTHER" id="PTHR30221">
    <property type="entry name" value="SMALL-CONDUCTANCE MECHANOSENSITIVE CHANNEL"/>
    <property type="match status" value="1"/>
</dbReference>
<dbReference type="InterPro" id="IPR014710">
    <property type="entry name" value="RmlC-like_jellyroll"/>
</dbReference>
<feature type="domain" description="Cyclic nucleotide-binding" evidence="7">
    <location>
        <begin position="346"/>
        <end position="461"/>
    </location>
</feature>
<dbReference type="RefSeq" id="WP_203528416.1">
    <property type="nucleotide sequence ID" value="NZ_CP083373.1"/>
</dbReference>
<keyword evidence="5 6" id="KW-0472">Membrane</keyword>
<dbReference type="CDD" id="cd00038">
    <property type="entry name" value="CAP_ED"/>
    <property type="match status" value="1"/>
</dbReference>
<gene>
    <name evidence="8" type="ORF">GFB56_18480</name>
</gene>
<dbReference type="InterPro" id="IPR016846">
    <property type="entry name" value="cNMP-bd_ion_channel"/>
</dbReference>
<keyword evidence="6" id="KW-0813">Transport</keyword>
<proteinExistence type="inferred from homology"/>
<evidence type="ECO:0000256" key="4">
    <source>
        <dbReference type="ARBA" id="ARBA00022989"/>
    </source>
</evidence>
<keyword evidence="6" id="KW-0997">Cell inner membrane</keyword>
<dbReference type="Gene3D" id="1.10.287.1260">
    <property type="match status" value="1"/>
</dbReference>
<keyword evidence="3 6" id="KW-0812">Transmembrane</keyword>
<evidence type="ECO:0000259" key="7">
    <source>
        <dbReference type="PROSITE" id="PS50042"/>
    </source>
</evidence>
<comment type="subunit">
    <text evidence="6">Homoheptamer.</text>
</comment>
<dbReference type="SMART" id="SM00100">
    <property type="entry name" value="cNMP"/>
    <property type="match status" value="1"/>
</dbReference>
<dbReference type="InterPro" id="IPR000595">
    <property type="entry name" value="cNMP-bd_dom"/>
</dbReference>
<feature type="transmembrane region" description="Helical" evidence="6">
    <location>
        <begin position="133"/>
        <end position="151"/>
    </location>
</feature>
<evidence type="ECO:0000256" key="5">
    <source>
        <dbReference type="ARBA" id="ARBA00023136"/>
    </source>
</evidence>
<dbReference type="AlphaFoldDB" id="A0AAW4FMK8"/>
<evidence type="ECO:0000256" key="2">
    <source>
        <dbReference type="ARBA" id="ARBA00022475"/>
    </source>
</evidence>
<dbReference type="EMBL" id="WXFA01000011">
    <property type="protein sequence ID" value="MBM3092779.1"/>
    <property type="molecule type" value="Genomic_DNA"/>
</dbReference>
<evidence type="ECO:0000313" key="8">
    <source>
        <dbReference type="EMBL" id="MBM3092779.1"/>
    </source>
</evidence>
<dbReference type="PROSITE" id="PS50042">
    <property type="entry name" value="CNMP_BINDING_3"/>
    <property type="match status" value="1"/>
</dbReference>
<dbReference type="SUPFAM" id="SSF50182">
    <property type="entry name" value="Sm-like ribonucleoproteins"/>
    <property type="match status" value="1"/>
</dbReference>
<comment type="similarity">
    <text evidence="6">Belongs to the MscS (TC 1.A.23) family.</text>
</comment>
<dbReference type="GO" id="GO:0008381">
    <property type="term" value="F:mechanosensitive monoatomic ion channel activity"/>
    <property type="evidence" value="ECO:0007669"/>
    <property type="project" value="InterPro"/>
</dbReference>
<comment type="subcellular location">
    <subcellularLocation>
        <location evidence="6">Cell inner membrane</location>
        <topology evidence="6">Multi-pass membrane protein</topology>
    </subcellularLocation>
    <subcellularLocation>
        <location evidence="1">Cell membrane</location>
        <topology evidence="1">Multi-pass membrane protein</topology>
    </subcellularLocation>
</comment>
<comment type="caution">
    <text evidence="8">The sequence shown here is derived from an EMBL/GenBank/DDBJ whole genome shotgun (WGS) entry which is preliminary data.</text>
</comment>
<keyword evidence="6" id="KW-0406">Ion transport</keyword>
<dbReference type="Pfam" id="PF00027">
    <property type="entry name" value="cNMP_binding"/>
    <property type="match status" value="1"/>
</dbReference>
<dbReference type="Pfam" id="PF00924">
    <property type="entry name" value="MS_channel_2nd"/>
    <property type="match status" value="1"/>
</dbReference>
<dbReference type="InterPro" id="IPR023408">
    <property type="entry name" value="MscS_beta-dom_sf"/>
</dbReference>